<dbReference type="EMBL" id="LFJN01000019">
    <property type="protein sequence ID" value="KPI38284.1"/>
    <property type="molecule type" value="Genomic_DNA"/>
</dbReference>
<protein>
    <recommendedName>
        <fullName evidence="3">F-box domain-containing protein</fullName>
    </recommendedName>
</protein>
<dbReference type="Proteomes" id="UP000038010">
    <property type="component" value="Unassembled WGS sequence"/>
</dbReference>
<comment type="caution">
    <text evidence="1">The sequence shown here is derived from an EMBL/GenBank/DDBJ whole genome shotgun (WGS) entry which is preliminary data.</text>
</comment>
<evidence type="ECO:0000313" key="1">
    <source>
        <dbReference type="EMBL" id="KPI38284.1"/>
    </source>
</evidence>
<dbReference type="PANTHER" id="PTHR38790">
    <property type="entry name" value="2EXR DOMAIN-CONTAINING PROTEIN-RELATED"/>
    <property type="match status" value="1"/>
</dbReference>
<dbReference type="RefSeq" id="XP_017998247.1">
    <property type="nucleotide sequence ID" value="XM_018140917.1"/>
</dbReference>
<dbReference type="GeneID" id="28732798"/>
<reference evidence="1 2" key="1">
    <citation type="submission" date="2015-06" db="EMBL/GenBank/DDBJ databases">
        <title>Draft genome of the ant-associated black yeast Phialophora attae CBS 131958.</title>
        <authorList>
            <person name="Moreno L.F."/>
            <person name="Stielow B.J."/>
            <person name="de Hoog S."/>
            <person name="Vicente V.A."/>
            <person name="Weiss V.A."/>
            <person name="de Vries M."/>
            <person name="Cruz L.M."/>
            <person name="Souza E.M."/>
        </authorList>
    </citation>
    <scope>NUCLEOTIDE SEQUENCE [LARGE SCALE GENOMIC DNA]</scope>
    <source>
        <strain evidence="1 2">CBS 131958</strain>
    </source>
</reference>
<name>A0A0N1H1X7_9EURO</name>
<evidence type="ECO:0000313" key="2">
    <source>
        <dbReference type="Proteomes" id="UP000038010"/>
    </source>
</evidence>
<dbReference type="PANTHER" id="PTHR38790:SF4">
    <property type="entry name" value="2EXR DOMAIN-CONTAINING PROTEIN"/>
    <property type="match status" value="1"/>
</dbReference>
<dbReference type="VEuPathDB" id="FungiDB:AB675_12020"/>
<sequence length="298" mass="33923">MAFRWQPYGKRAAFLDSPLCGGFKPRPPFHYLPRPEPAAPSSRKNLLQLPIEIRLRIYEQLFSDDSLLLIGRNSLEEYSPPITLYGPSAPKFPFPLGPDDAYNNLTSALPVFVNIYHSGNLPALLQVCHQIRDEALPCFSKATTVAVLPPRDTSRLSAIRLVPRHYLNHTTCVILGHDCKVSEPTFYGDDFRYSVQDAIDHSWFPNLQDLRIVIGQLHRCDLRPFDTLKSEAKWCLEQMPSIGVFYCKLSAMGRKLLPRLFLHAIYPQRLLQGPAMEVRPYGFVLDLINANSMALRFV</sequence>
<dbReference type="AlphaFoldDB" id="A0A0N1H1X7"/>
<keyword evidence="2" id="KW-1185">Reference proteome</keyword>
<gene>
    <name evidence="1" type="ORF">AB675_12020</name>
</gene>
<proteinExistence type="predicted"/>
<organism evidence="1 2">
    <name type="scientific">Cyphellophora attinorum</name>
    <dbReference type="NCBI Taxonomy" id="1664694"/>
    <lineage>
        <taxon>Eukaryota</taxon>
        <taxon>Fungi</taxon>
        <taxon>Dikarya</taxon>
        <taxon>Ascomycota</taxon>
        <taxon>Pezizomycotina</taxon>
        <taxon>Eurotiomycetes</taxon>
        <taxon>Chaetothyriomycetidae</taxon>
        <taxon>Chaetothyriales</taxon>
        <taxon>Cyphellophoraceae</taxon>
        <taxon>Cyphellophora</taxon>
    </lineage>
</organism>
<accession>A0A0N1H1X7</accession>
<evidence type="ECO:0008006" key="3">
    <source>
        <dbReference type="Google" id="ProtNLM"/>
    </source>
</evidence>